<dbReference type="InterPro" id="IPR001810">
    <property type="entry name" value="F-box_dom"/>
</dbReference>
<dbReference type="Pfam" id="PF00646">
    <property type="entry name" value="F-box"/>
    <property type="match status" value="1"/>
</dbReference>
<dbReference type="AlphaFoldDB" id="A0ABD3JID5"/>
<dbReference type="InterPro" id="IPR017451">
    <property type="entry name" value="F-box-assoc_interact_dom"/>
</dbReference>
<accession>A0ABD3JID5</accession>
<dbReference type="SUPFAM" id="SSF81383">
    <property type="entry name" value="F-box domain"/>
    <property type="match status" value="1"/>
</dbReference>
<sequence length="361" mass="40766">MKRPVPEAVAEPFPEDIVIEILLRVPVKSLMRFKCVCKRWRSLISGLGFARSHLQRLKAGDMVASQRIFKTSPLETIDYEALDSGIGGGDRAVVVRAHELSLDDACWEPLLVGSCDGLVCLHVPGRFLLYNPTTRECRDLPGLDLFEPDELFVGFGYDPRSDDYKIVQGDDAENGQVVIFSLRSGSWRMTPVQQENHLAVSEQGVYWNGALHWCVLAERRNKSETVIMSFDLSEEKFHQVLRAPEVDRDMAFEGLGVHGASLLLYHCTMINDLFEAWVTNDYEGGGSWIKLFCVLTDSVSVHKFVKIPAYTRSGKIVIQIETHQMTLLDPEDDTYKDYPIQSDGEIESVIYLETLVSPYLD</sequence>
<dbReference type="PANTHER" id="PTHR31672:SF13">
    <property type="entry name" value="F-BOX PROTEIN CPR30-LIKE"/>
    <property type="match status" value="1"/>
</dbReference>
<dbReference type="SMART" id="SM00256">
    <property type="entry name" value="FBOX"/>
    <property type="match status" value="1"/>
</dbReference>
<organism evidence="2 3">
    <name type="scientific">Eucalyptus globulus</name>
    <name type="common">Tasmanian blue gum</name>
    <dbReference type="NCBI Taxonomy" id="34317"/>
    <lineage>
        <taxon>Eukaryota</taxon>
        <taxon>Viridiplantae</taxon>
        <taxon>Streptophyta</taxon>
        <taxon>Embryophyta</taxon>
        <taxon>Tracheophyta</taxon>
        <taxon>Spermatophyta</taxon>
        <taxon>Magnoliopsida</taxon>
        <taxon>eudicotyledons</taxon>
        <taxon>Gunneridae</taxon>
        <taxon>Pentapetalae</taxon>
        <taxon>rosids</taxon>
        <taxon>malvids</taxon>
        <taxon>Myrtales</taxon>
        <taxon>Myrtaceae</taxon>
        <taxon>Myrtoideae</taxon>
        <taxon>Eucalypteae</taxon>
        <taxon>Eucalyptus</taxon>
    </lineage>
</organism>
<evidence type="ECO:0000313" key="2">
    <source>
        <dbReference type="EMBL" id="KAL3726917.1"/>
    </source>
</evidence>
<gene>
    <name evidence="2" type="ORF">ACJRO7_031770</name>
</gene>
<feature type="domain" description="F-box" evidence="1">
    <location>
        <begin position="7"/>
        <end position="57"/>
    </location>
</feature>
<dbReference type="InterPro" id="IPR006527">
    <property type="entry name" value="F-box-assoc_dom_typ1"/>
</dbReference>
<name>A0ABD3JID5_EUCGL</name>
<reference evidence="2 3" key="1">
    <citation type="submission" date="2024-11" db="EMBL/GenBank/DDBJ databases">
        <title>Chromosome-level genome assembly of Eucalyptus globulus Labill. provides insights into its genome evolution.</title>
        <authorList>
            <person name="Li X."/>
        </authorList>
    </citation>
    <scope>NUCLEOTIDE SEQUENCE [LARGE SCALE GENOMIC DNA]</scope>
    <source>
        <strain evidence="2">CL2024</strain>
        <tissue evidence="2">Fresh tender leaves</tissue>
    </source>
</reference>
<dbReference type="Proteomes" id="UP001634007">
    <property type="component" value="Unassembled WGS sequence"/>
</dbReference>
<dbReference type="CDD" id="cd22157">
    <property type="entry name" value="F-box_AtFBW1-like"/>
    <property type="match status" value="1"/>
</dbReference>
<dbReference type="EMBL" id="JBJKBG010000008">
    <property type="protein sequence ID" value="KAL3726917.1"/>
    <property type="molecule type" value="Genomic_DNA"/>
</dbReference>
<proteinExistence type="predicted"/>
<dbReference type="Pfam" id="PF07734">
    <property type="entry name" value="FBA_1"/>
    <property type="match status" value="1"/>
</dbReference>
<keyword evidence="3" id="KW-1185">Reference proteome</keyword>
<dbReference type="Gene3D" id="1.20.1280.50">
    <property type="match status" value="1"/>
</dbReference>
<dbReference type="InterPro" id="IPR036047">
    <property type="entry name" value="F-box-like_dom_sf"/>
</dbReference>
<protein>
    <recommendedName>
        <fullName evidence="1">F-box domain-containing protein</fullName>
    </recommendedName>
</protein>
<comment type="caution">
    <text evidence="2">The sequence shown here is derived from an EMBL/GenBank/DDBJ whole genome shotgun (WGS) entry which is preliminary data.</text>
</comment>
<evidence type="ECO:0000259" key="1">
    <source>
        <dbReference type="PROSITE" id="PS50181"/>
    </source>
</evidence>
<dbReference type="InterPro" id="IPR050796">
    <property type="entry name" value="SCF_F-box_component"/>
</dbReference>
<dbReference type="NCBIfam" id="TIGR01640">
    <property type="entry name" value="F_box_assoc_1"/>
    <property type="match status" value="1"/>
</dbReference>
<dbReference type="PROSITE" id="PS50181">
    <property type="entry name" value="FBOX"/>
    <property type="match status" value="1"/>
</dbReference>
<evidence type="ECO:0000313" key="3">
    <source>
        <dbReference type="Proteomes" id="UP001634007"/>
    </source>
</evidence>
<dbReference type="PANTHER" id="PTHR31672">
    <property type="entry name" value="BNACNNG10540D PROTEIN"/>
    <property type="match status" value="1"/>
</dbReference>